<protein>
    <recommendedName>
        <fullName evidence="6">Lipoprotein</fullName>
    </recommendedName>
</protein>
<dbReference type="SUPFAM" id="SSF53850">
    <property type="entry name" value="Periplasmic binding protein-like II"/>
    <property type="match status" value="1"/>
</dbReference>
<evidence type="ECO:0000313" key="10">
    <source>
        <dbReference type="Proteomes" id="UP000078486"/>
    </source>
</evidence>
<dbReference type="RefSeq" id="WP_068771269.1">
    <property type="nucleotide sequence ID" value="NZ_CP109796.1"/>
</dbReference>
<evidence type="ECO:0000256" key="6">
    <source>
        <dbReference type="PIRNR" id="PIRNR002854"/>
    </source>
</evidence>
<evidence type="ECO:0000313" key="9">
    <source>
        <dbReference type="EMBL" id="OAM88692.1"/>
    </source>
</evidence>
<dbReference type="OrthoDB" id="9812878at2"/>
<dbReference type="NCBIfam" id="NF008285">
    <property type="entry name" value="PRK11063.1"/>
    <property type="match status" value="1"/>
</dbReference>
<reference evidence="9 10" key="1">
    <citation type="submission" date="2016-01" db="EMBL/GenBank/DDBJ databases">
        <title>High potential of lignocellulose degradation of a new Verrucomicrobia species.</title>
        <authorList>
            <person name="Wang Y."/>
            <person name="Shi Y."/>
            <person name="Qiu Z."/>
            <person name="Liu S."/>
            <person name="Yang H."/>
        </authorList>
    </citation>
    <scope>NUCLEOTIDE SEQUENCE [LARGE SCALE GENOMIC DNA]</scope>
    <source>
        <strain evidence="9 10">TSB47</strain>
    </source>
</reference>
<sequence length="271" mass="29055">MKKRTFLRLLATALAVPLLALAAGCGPRKARANHLRVGVIAGAEERLAEAAVKVARERHGLEVELVVLSDYNIPNAALDQGDIDANAFQHRPFLDAQVRDRGYKIVAVGNTFVYPLAAYSKRIKSVSALADGATVAVPNDPTNLGRALLLLAREGLLALRPGAGIDATVLDIAANPKKLRIAELDAAHLPRALPDVDLAIINTTYASQIDLNPARDGLFVEGKDSPYVNLIVAREDNKDSPEVRNFVKAYQSDEVLAAAGRIFPGGFVQGW</sequence>
<dbReference type="AlphaFoldDB" id="A0A178IFA6"/>
<dbReference type="PANTHER" id="PTHR30429:SF1">
    <property type="entry name" value="D-METHIONINE-BINDING LIPOPROTEIN METQ-RELATED"/>
    <property type="match status" value="1"/>
</dbReference>
<keyword evidence="2 8" id="KW-0732">Signal</keyword>
<evidence type="ECO:0000256" key="3">
    <source>
        <dbReference type="ARBA" id="ARBA00023136"/>
    </source>
</evidence>
<evidence type="ECO:0000256" key="5">
    <source>
        <dbReference type="ARBA" id="ARBA00023288"/>
    </source>
</evidence>
<comment type="similarity">
    <text evidence="6">Belongs to the nlpA lipoprotein family.</text>
</comment>
<gene>
    <name evidence="9" type="primary">metQ</name>
    <name evidence="9" type="ORF">AW736_15800</name>
</gene>
<feature type="signal peptide" evidence="8">
    <location>
        <begin position="1"/>
        <end position="22"/>
    </location>
</feature>
<organism evidence="9 10">
    <name type="scientific">Termitidicoccus mucosus</name>
    <dbReference type="NCBI Taxonomy" id="1184151"/>
    <lineage>
        <taxon>Bacteria</taxon>
        <taxon>Pseudomonadati</taxon>
        <taxon>Verrucomicrobiota</taxon>
        <taxon>Opitutia</taxon>
        <taxon>Opitutales</taxon>
        <taxon>Opitutaceae</taxon>
        <taxon>Termitidicoccus</taxon>
    </lineage>
</organism>
<dbReference type="PANTHER" id="PTHR30429">
    <property type="entry name" value="D-METHIONINE-BINDING LIPOPROTEIN METQ"/>
    <property type="match status" value="1"/>
</dbReference>
<dbReference type="Gene3D" id="3.40.190.10">
    <property type="entry name" value="Periplasmic binding protein-like II"/>
    <property type="match status" value="2"/>
</dbReference>
<keyword evidence="5 6" id="KW-0449">Lipoprotein</keyword>
<keyword evidence="4" id="KW-0564">Palmitate</keyword>
<dbReference type="EMBL" id="LRRQ01000125">
    <property type="protein sequence ID" value="OAM88692.1"/>
    <property type="molecule type" value="Genomic_DNA"/>
</dbReference>
<feature type="chain" id="PRO_5008088732" description="Lipoprotein" evidence="8">
    <location>
        <begin position="23"/>
        <end position="271"/>
    </location>
</feature>
<accession>A0A178IFA6</accession>
<dbReference type="PROSITE" id="PS51257">
    <property type="entry name" value="PROKAR_LIPOPROTEIN"/>
    <property type="match status" value="1"/>
</dbReference>
<dbReference type="NCBIfam" id="TIGR00363">
    <property type="entry name" value="MetQ/NlpA family lipoprotein"/>
    <property type="match status" value="1"/>
</dbReference>
<evidence type="ECO:0000256" key="7">
    <source>
        <dbReference type="PIRSR" id="PIRSR002854-1"/>
    </source>
</evidence>
<dbReference type="Pfam" id="PF03180">
    <property type="entry name" value="Lipoprotein_9"/>
    <property type="match status" value="1"/>
</dbReference>
<keyword evidence="10" id="KW-1185">Reference proteome</keyword>
<keyword evidence="3" id="KW-0472">Membrane</keyword>
<dbReference type="STRING" id="1184151.AW736_15800"/>
<name>A0A178IFA6_9BACT</name>
<dbReference type="CDD" id="cd13598">
    <property type="entry name" value="PBP2_lipoprotein_IlpA_like"/>
    <property type="match status" value="1"/>
</dbReference>
<comment type="subcellular location">
    <subcellularLocation>
        <location evidence="1">Membrane</location>
        <topology evidence="1">Lipid-anchor</topology>
    </subcellularLocation>
</comment>
<dbReference type="Proteomes" id="UP000078486">
    <property type="component" value="Unassembled WGS sequence"/>
</dbReference>
<dbReference type="PIRSF" id="PIRSF002854">
    <property type="entry name" value="MetQ"/>
    <property type="match status" value="1"/>
</dbReference>
<comment type="caution">
    <text evidence="9">The sequence shown here is derived from an EMBL/GenBank/DDBJ whole genome shotgun (WGS) entry which is preliminary data.</text>
</comment>
<evidence type="ECO:0000256" key="8">
    <source>
        <dbReference type="SAM" id="SignalP"/>
    </source>
</evidence>
<feature type="lipid moiety-binding region" description="S-diacylglycerol cysteine" evidence="7">
    <location>
        <position position="25"/>
    </location>
</feature>
<dbReference type="GO" id="GO:0016020">
    <property type="term" value="C:membrane"/>
    <property type="evidence" value="ECO:0007669"/>
    <property type="project" value="UniProtKB-SubCell"/>
</dbReference>
<evidence type="ECO:0000256" key="1">
    <source>
        <dbReference type="ARBA" id="ARBA00004635"/>
    </source>
</evidence>
<evidence type="ECO:0000256" key="2">
    <source>
        <dbReference type="ARBA" id="ARBA00022729"/>
    </source>
</evidence>
<dbReference type="InterPro" id="IPR004872">
    <property type="entry name" value="Lipoprotein_NlpA"/>
</dbReference>
<proteinExistence type="inferred from homology"/>
<evidence type="ECO:0000256" key="4">
    <source>
        <dbReference type="ARBA" id="ARBA00023139"/>
    </source>
</evidence>